<evidence type="ECO:0008006" key="3">
    <source>
        <dbReference type="Google" id="ProtNLM"/>
    </source>
</evidence>
<accession>A0ABT6SBH9</accession>
<protein>
    <recommendedName>
        <fullName evidence="3">Ferredoxin</fullName>
    </recommendedName>
</protein>
<reference evidence="1 2" key="1">
    <citation type="submission" date="2023-05" db="EMBL/GenBank/DDBJ databases">
        <title>Draft genome sequence of Streptomyces sp. B-S-A6 isolated from a cave soil in Thailand.</title>
        <authorList>
            <person name="Chamroensaksri N."/>
            <person name="Muangham S."/>
        </authorList>
    </citation>
    <scope>NUCLEOTIDE SEQUENCE [LARGE SCALE GENOMIC DNA]</scope>
    <source>
        <strain evidence="1 2">B-S-A6</strain>
    </source>
</reference>
<dbReference type="EMBL" id="JASCIQ010000016">
    <property type="protein sequence ID" value="MDI3405550.1"/>
    <property type="molecule type" value="Genomic_DNA"/>
</dbReference>
<gene>
    <name evidence="1" type="ORF">QIS96_17190</name>
</gene>
<comment type="caution">
    <text evidence="1">The sequence shown here is derived from an EMBL/GenBank/DDBJ whole genome shotgun (WGS) entry which is preliminary data.</text>
</comment>
<keyword evidence="2" id="KW-1185">Reference proteome</keyword>
<dbReference type="RefSeq" id="WP_282543478.1">
    <property type="nucleotide sequence ID" value="NZ_JASCIQ010000016.1"/>
</dbReference>
<name>A0ABT6SBH9_9ACTN</name>
<dbReference type="Proteomes" id="UP001223978">
    <property type="component" value="Unassembled WGS sequence"/>
</dbReference>
<evidence type="ECO:0000313" key="2">
    <source>
        <dbReference type="Proteomes" id="UP001223978"/>
    </source>
</evidence>
<sequence>MSVRSRVFVRRRSLAGASRADVAAEVANAADIAEVWDELVLDLPDEDLAEDPQDCLDFYEPGSKPRCEELEYLQLLRDARDALPEIG</sequence>
<organism evidence="1 2">
    <name type="scientific">Streptomyces cavernicola</name>
    <dbReference type="NCBI Taxonomy" id="3043613"/>
    <lineage>
        <taxon>Bacteria</taxon>
        <taxon>Bacillati</taxon>
        <taxon>Actinomycetota</taxon>
        <taxon>Actinomycetes</taxon>
        <taxon>Kitasatosporales</taxon>
        <taxon>Streptomycetaceae</taxon>
        <taxon>Streptomyces</taxon>
    </lineage>
</organism>
<evidence type="ECO:0000313" key="1">
    <source>
        <dbReference type="EMBL" id="MDI3405550.1"/>
    </source>
</evidence>
<proteinExistence type="predicted"/>